<sequence>MSEFIQKIVTGINGKIDGVDMSKSIALNIKDEGFIIIDDQGARAEEAEADCTISCSAKTFKGLVDGSVNPMTAVMMGKIKIGGDKMVAMNLGKIFG</sequence>
<reference evidence="2 3" key="1">
    <citation type="journal article" date="2016" name="Front. Microbiol.">
        <title>Comparative Genomic Analysis Reveals a Diverse Repertoire of Genes Involved in Prokaryote-Eukaryote Interactions within the Pseudovibrio Genus.</title>
        <authorList>
            <person name="Romano S."/>
            <person name="Fernandez-Guerra A."/>
            <person name="Reen F.J."/>
            <person name="Glockner F.O."/>
            <person name="Crowley S.P."/>
            <person name="O'Sullivan O."/>
            <person name="Cotter P.D."/>
            <person name="Adams C."/>
            <person name="Dobson A.D."/>
            <person name="O'Gara F."/>
        </authorList>
    </citation>
    <scope>NUCLEOTIDE SEQUENCE [LARGE SCALE GENOMIC DNA]</scope>
    <source>
        <strain evidence="2 3">Ad2</strain>
    </source>
</reference>
<evidence type="ECO:0000313" key="3">
    <source>
        <dbReference type="Proteomes" id="UP000076577"/>
    </source>
</evidence>
<proteinExistence type="predicted"/>
<dbReference type="InterPro" id="IPR003033">
    <property type="entry name" value="SCP2_sterol-bd_dom"/>
</dbReference>
<protein>
    <submittedName>
        <fullName evidence="2">SCP-2 sterol transfer family protein</fullName>
    </submittedName>
</protein>
<feature type="domain" description="SCP2" evidence="1">
    <location>
        <begin position="23"/>
        <end position="95"/>
    </location>
</feature>
<dbReference type="Gene3D" id="3.30.1050.10">
    <property type="entry name" value="SCP2 sterol-binding domain"/>
    <property type="match status" value="1"/>
</dbReference>
<dbReference type="InterPro" id="IPR036527">
    <property type="entry name" value="SCP2_sterol-bd_dom_sf"/>
</dbReference>
<gene>
    <name evidence="2" type="ORF">PsAD2_03614</name>
</gene>
<accession>A0A161V866</accession>
<dbReference type="Proteomes" id="UP000076577">
    <property type="component" value="Unassembled WGS sequence"/>
</dbReference>
<dbReference type="AlphaFoldDB" id="A0A161V866"/>
<organism evidence="2 3">
    <name type="scientific">Pseudovibrio axinellae</name>
    <dbReference type="NCBI Taxonomy" id="989403"/>
    <lineage>
        <taxon>Bacteria</taxon>
        <taxon>Pseudomonadati</taxon>
        <taxon>Pseudomonadota</taxon>
        <taxon>Alphaproteobacteria</taxon>
        <taxon>Hyphomicrobiales</taxon>
        <taxon>Stappiaceae</taxon>
        <taxon>Pseudovibrio</taxon>
    </lineage>
</organism>
<comment type="caution">
    <text evidence="2">The sequence shown here is derived from an EMBL/GenBank/DDBJ whole genome shotgun (WGS) entry which is preliminary data.</text>
</comment>
<dbReference type="EMBL" id="LMCB01000074">
    <property type="protein sequence ID" value="KZL15358.1"/>
    <property type="molecule type" value="Genomic_DNA"/>
</dbReference>
<dbReference type="RefSeq" id="WP_068009090.1">
    <property type="nucleotide sequence ID" value="NZ_FOFM01000012.1"/>
</dbReference>
<dbReference type="Pfam" id="PF02036">
    <property type="entry name" value="SCP2"/>
    <property type="match status" value="1"/>
</dbReference>
<dbReference type="OrthoDB" id="9809312at2"/>
<dbReference type="SUPFAM" id="SSF55718">
    <property type="entry name" value="SCP-like"/>
    <property type="match status" value="1"/>
</dbReference>
<evidence type="ECO:0000313" key="2">
    <source>
        <dbReference type="EMBL" id="KZL15358.1"/>
    </source>
</evidence>
<keyword evidence="3" id="KW-1185">Reference proteome</keyword>
<evidence type="ECO:0000259" key="1">
    <source>
        <dbReference type="Pfam" id="PF02036"/>
    </source>
</evidence>
<dbReference type="PATRIC" id="fig|989403.3.peg.3908"/>
<name>A0A161V866_9HYPH</name>
<dbReference type="STRING" id="989403.SAMN05421798_11211"/>